<reference evidence="3 4" key="1">
    <citation type="journal article" date="2018" name="Gigascience">
        <title>Genomes of trombidid mites reveal novel predicted allergens and laterally-transferred genes associated with secondary metabolism.</title>
        <authorList>
            <person name="Dong X."/>
            <person name="Chaisiri K."/>
            <person name="Xia D."/>
            <person name="Armstrong S.D."/>
            <person name="Fang Y."/>
            <person name="Donnelly M.J."/>
            <person name="Kadowaki T."/>
            <person name="McGarry J.W."/>
            <person name="Darby A.C."/>
            <person name="Makepeace B.L."/>
        </authorList>
    </citation>
    <scope>NUCLEOTIDE SEQUENCE [LARGE SCALE GENOMIC DNA]</scope>
    <source>
        <strain evidence="3">UoL-UT</strain>
    </source>
</reference>
<name>A0A443S4C5_9ACAR</name>
<dbReference type="VEuPathDB" id="VectorBase:LDEU009661"/>
<dbReference type="AlphaFoldDB" id="A0A443S4C5"/>
<dbReference type="STRING" id="299467.A0A443S4C5"/>
<organism evidence="3 4">
    <name type="scientific">Leptotrombidium deliense</name>
    <dbReference type="NCBI Taxonomy" id="299467"/>
    <lineage>
        <taxon>Eukaryota</taxon>
        <taxon>Metazoa</taxon>
        <taxon>Ecdysozoa</taxon>
        <taxon>Arthropoda</taxon>
        <taxon>Chelicerata</taxon>
        <taxon>Arachnida</taxon>
        <taxon>Acari</taxon>
        <taxon>Acariformes</taxon>
        <taxon>Trombidiformes</taxon>
        <taxon>Prostigmata</taxon>
        <taxon>Anystina</taxon>
        <taxon>Parasitengona</taxon>
        <taxon>Trombiculoidea</taxon>
        <taxon>Trombiculidae</taxon>
        <taxon>Leptotrombidium</taxon>
    </lineage>
</organism>
<evidence type="ECO:0000313" key="4">
    <source>
        <dbReference type="Proteomes" id="UP000288716"/>
    </source>
</evidence>
<comment type="caution">
    <text evidence="3">The sequence shown here is derived from an EMBL/GenBank/DDBJ whole genome shotgun (WGS) entry which is preliminary data.</text>
</comment>
<evidence type="ECO:0000313" key="3">
    <source>
        <dbReference type="EMBL" id="RWS22379.1"/>
    </source>
</evidence>
<dbReference type="EMBL" id="NCKV01008956">
    <property type="protein sequence ID" value="RWS22379.1"/>
    <property type="molecule type" value="Genomic_DNA"/>
</dbReference>
<feature type="signal peptide" evidence="1">
    <location>
        <begin position="1"/>
        <end position="19"/>
    </location>
</feature>
<evidence type="ECO:0000259" key="2">
    <source>
        <dbReference type="Pfam" id="PF03067"/>
    </source>
</evidence>
<dbReference type="Proteomes" id="UP000288716">
    <property type="component" value="Unassembled WGS sequence"/>
</dbReference>
<gene>
    <name evidence="3" type="ORF">B4U80_07789</name>
</gene>
<dbReference type="Pfam" id="PF03067">
    <property type="entry name" value="LPMO_10"/>
    <property type="match status" value="1"/>
</dbReference>
<dbReference type="OrthoDB" id="64893at2759"/>
<feature type="domain" description="Chitin-binding type-4" evidence="2">
    <location>
        <begin position="20"/>
        <end position="210"/>
    </location>
</feature>
<accession>A0A443S4C5</accession>
<protein>
    <recommendedName>
        <fullName evidence="2">Chitin-binding type-4 domain-containing protein</fullName>
    </recommendedName>
</protein>
<sequence>MKLLLLNLCVYLFIEDVFTHGRLIDPPSRSTAWRYGFKTPVNYNDHELFCGGFQIQWNMNGGKCGICGDAFNGERQNELPNGIYARNLVISRHYKRGSRITTKVHLTKNHNGSFQFKLCPATTMNFEVTQECLDANILEVLNSKEKLKYILPSRESKIFEVKLKLPEGIACNRCVLQWTYTTENNWGACGDGTARVGCGDQETFRACADIKIDETGPSRSIYTDLDSKGKEIAIQKVTSSTNAPKQSFETMTESAEVNNVIGTCRATEEYKSIPSINEWCTKSCGRGFCPSTHCQCSPV</sequence>
<keyword evidence="4" id="KW-1185">Reference proteome</keyword>
<proteinExistence type="predicted"/>
<feature type="chain" id="PRO_5019415714" description="Chitin-binding type-4 domain-containing protein" evidence="1">
    <location>
        <begin position="20"/>
        <end position="299"/>
    </location>
</feature>
<dbReference type="InterPro" id="IPR004302">
    <property type="entry name" value="Cellulose/chitin-bd_N"/>
</dbReference>
<evidence type="ECO:0000256" key="1">
    <source>
        <dbReference type="SAM" id="SignalP"/>
    </source>
</evidence>
<keyword evidence="1" id="KW-0732">Signal</keyword>